<reference evidence="6" key="1">
    <citation type="submission" date="2021-12" db="EMBL/GenBank/DDBJ databases">
        <authorList>
            <person name="Li Y."/>
        </authorList>
    </citation>
    <scope>NUCLEOTIDE SEQUENCE</scope>
    <source>
        <strain evidence="6">DKSPLA3</strain>
    </source>
</reference>
<keyword evidence="3" id="KW-0964">Secreted</keyword>
<comment type="function">
    <text evidence="3">Flagellin is the subunit protein which polymerizes to form the filaments of bacterial flagella.</text>
</comment>
<dbReference type="RefSeq" id="WP_231812524.1">
    <property type="nucleotide sequence ID" value="NZ_JAJOZR010000003.1"/>
</dbReference>
<gene>
    <name evidence="6" type="ORF">LRX75_05260</name>
</gene>
<evidence type="ECO:0000313" key="7">
    <source>
        <dbReference type="Proteomes" id="UP001139089"/>
    </source>
</evidence>
<keyword evidence="6" id="KW-0966">Cell projection</keyword>
<comment type="caution">
    <text evidence="6">The sequence shown here is derived from an EMBL/GenBank/DDBJ whole genome shotgun (WGS) entry which is preliminary data.</text>
</comment>
<dbReference type="Pfam" id="PF00700">
    <property type="entry name" value="Flagellin_C"/>
    <property type="match status" value="1"/>
</dbReference>
<keyword evidence="6" id="KW-0282">Flagellum</keyword>
<accession>A0A9X1NPJ5</accession>
<evidence type="ECO:0000256" key="1">
    <source>
        <dbReference type="ARBA" id="ARBA00005709"/>
    </source>
</evidence>
<dbReference type="AlphaFoldDB" id="A0A9X1NPJ5"/>
<protein>
    <recommendedName>
        <fullName evidence="3">Flagellin</fullName>
    </recommendedName>
</protein>
<proteinExistence type="inferred from homology"/>
<dbReference type="InterPro" id="IPR001029">
    <property type="entry name" value="Flagellin_N"/>
</dbReference>
<feature type="domain" description="Flagellin C-terminal" evidence="5">
    <location>
        <begin position="284"/>
        <end position="365"/>
    </location>
</feature>
<dbReference type="Pfam" id="PF00669">
    <property type="entry name" value="Flagellin_N"/>
    <property type="match status" value="1"/>
</dbReference>
<keyword evidence="6" id="KW-0969">Cilium</keyword>
<sequence>MKTSFISNLAVQNAMRLSVQRGQSEVVKLQQEVTTGVHADPGAALGSSAARLVSLKDELQRLTNIKDTNALVTQRLSTSQLAIESMRKAGEEMNTTLVGSMGVDDASRLANTKTALDSTFNAFFVAANSQSNGEYLLSGLNSDARPLTPYAENAAAKQTFADAFTSFKQENNSNPANATIATYRDLSAEQMKDFIDRKIVPLYVGDTSAGENAVPTQWMTDWSKASDKNVQSRISGSEVVSTTTNANEAGVRKMVLASVIASQLLTEDLSSQARTVVNETAQNYTQQAISGMISMGSDLGTSEGRVNKANTLLDSQTKLLTTHVGDLEGVDPYEASTRMKSLMTQIETSYTLTSRMQQLSLINFL</sequence>
<comment type="similarity">
    <text evidence="1 3">Belongs to the bacterial flagellin family.</text>
</comment>
<evidence type="ECO:0000313" key="6">
    <source>
        <dbReference type="EMBL" id="MCD7108450.1"/>
    </source>
</evidence>
<keyword evidence="7" id="KW-1185">Reference proteome</keyword>
<comment type="subcellular location">
    <subcellularLocation>
        <location evidence="3">Secreted</location>
    </subcellularLocation>
    <subcellularLocation>
        <location evidence="3">Bacterial flagellum</location>
    </subcellularLocation>
</comment>
<dbReference type="GO" id="GO:0009288">
    <property type="term" value="C:bacterial-type flagellum"/>
    <property type="evidence" value="ECO:0007669"/>
    <property type="project" value="UniProtKB-SubCell"/>
</dbReference>
<dbReference type="NCBIfam" id="NF004669">
    <property type="entry name" value="PRK06008.1"/>
    <property type="match status" value="1"/>
</dbReference>
<dbReference type="EMBL" id="JAJOZR010000003">
    <property type="protein sequence ID" value="MCD7108450.1"/>
    <property type="molecule type" value="Genomic_DNA"/>
</dbReference>
<dbReference type="Proteomes" id="UP001139089">
    <property type="component" value="Unassembled WGS sequence"/>
</dbReference>
<evidence type="ECO:0000256" key="3">
    <source>
        <dbReference type="RuleBase" id="RU362073"/>
    </source>
</evidence>
<organism evidence="6 7">
    <name type="scientific">Rhizobium quercicola</name>
    <dbReference type="NCBI Taxonomy" id="2901226"/>
    <lineage>
        <taxon>Bacteria</taxon>
        <taxon>Pseudomonadati</taxon>
        <taxon>Pseudomonadota</taxon>
        <taxon>Alphaproteobacteria</taxon>
        <taxon>Hyphomicrobiales</taxon>
        <taxon>Rhizobiaceae</taxon>
        <taxon>Rhizobium/Agrobacterium group</taxon>
        <taxon>Rhizobium</taxon>
    </lineage>
</organism>
<evidence type="ECO:0000259" key="4">
    <source>
        <dbReference type="Pfam" id="PF00669"/>
    </source>
</evidence>
<dbReference type="GO" id="GO:0005576">
    <property type="term" value="C:extracellular region"/>
    <property type="evidence" value="ECO:0007669"/>
    <property type="project" value="UniProtKB-SubCell"/>
</dbReference>
<keyword evidence="2 3" id="KW-0975">Bacterial flagellum</keyword>
<evidence type="ECO:0000256" key="2">
    <source>
        <dbReference type="ARBA" id="ARBA00023143"/>
    </source>
</evidence>
<feature type="domain" description="Flagellin N-terminal" evidence="4">
    <location>
        <begin position="6"/>
        <end position="141"/>
    </location>
</feature>
<dbReference type="SUPFAM" id="SSF64518">
    <property type="entry name" value="Phase 1 flagellin"/>
    <property type="match status" value="1"/>
</dbReference>
<evidence type="ECO:0000259" key="5">
    <source>
        <dbReference type="Pfam" id="PF00700"/>
    </source>
</evidence>
<dbReference type="InterPro" id="IPR046358">
    <property type="entry name" value="Flagellin_C"/>
</dbReference>
<name>A0A9X1NPJ5_9HYPH</name>
<dbReference type="GO" id="GO:0005198">
    <property type="term" value="F:structural molecule activity"/>
    <property type="evidence" value="ECO:0007669"/>
    <property type="project" value="UniProtKB-UniRule"/>
</dbReference>
<dbReference type="Gene3D" id="1.20.1330.10">
    <property type="entry name" value="f41 fragment of flagellin, N-terminal domain"/>
    <property type="match status" value="1"/>
</dbReference>